<protein>
    <submittedName>
        <fullName evidence="1">Uncharacterized protein</fullName>
    </submittedName>
</protein>
<gene>
    <name evidence="1" type="ORF">MNR06_15750</name>
</gene>
<dbReference type="Proteomes" id="UP000830116">
    <property type="component" value="Chromosome"/>
</dbReference>
<proteinExistence type="predicted"/>
<evidence type="ECO:0000313" key="2">
    <source>
        <dbReference type="Proteomes" id="UP000830116"/>
    </source>
</evidence>
<dbReference type="RefSeq" id="WP_243537491.1">
    <property type="nucleotide sequence ID" value="NZ_CP093442.1"/>
</dbReference>
<accession>A0ABY4CCA8</accession>
<evidence type="ECO:0000313" key="1">
    <source>
        <dbReference type="EMBL" id="UOF01153.1"/>
    </source>
</evidence>
<name>A0ABY4CCA8_9BACT</name>
<sequence>MFIDVVRPENWEELNDKVKTSLGLSAKIRARCFNGINQAVFEISQGTAQFMSHKKAIGVIQGQTAAFEGLLPYYYKETYEVATLSHTQLDNVKEWVDGLKKETCFVLFAEDHPVTGEVYPFADELDKLLNEKRIFSFKVSHANHLHSTNEVRPYSVRLCSFDPNTAVAILGERFRSPSLLAHSQSWDEETFLENLVTKTAVDPLLIENFEKEISTIATSFFTKSQSRLFDRAVCIFNDVSAEALAEKIFAKLQISKKEGYQKILTPNMCHWSVIKMFRHWWDPTPSLEQLRGMLIFTPEVLQNKDFAKLVITSYEEIKAEQSWSL</sequence>
<organism evidence="1 2">
    <name type="scientific">Bdellovibrio reynosensis</name>
    <dbReference type="NCBI Taxonomy" id="2835041"/>
    <lineage>
        <taxon>Bacteria</taxon>
        <taxon>Pseudomonadati</taxon>
        <taxon>Bdellovibrionota</taxon>
        <taxon>Bdellovibrionia</taxon>
        <taxon>Bdellovibrionales</taxon>
        <taxon>Pseudobdellovibrionaceae</taxon>
        <taxon>Bdellovibrio</taxon>
    </lineage>
</organism>
<keyword evidence="2" id="KW-1185">Reference proteome</keyword>
<dbReference type="EMBL" id="CP093442">
    <property type="protein sequence ID" value="UOF01153.1"/>
    <property type="molecule type" value="Genomic_DNA"/>
</dbReference>
<reference evidence="1" key="1">
    <citation type="submission" date="2022-03" db="EMBL/GenBank/DDBJ databases">
        <title>Genome Identification and Characterization of new species Bdellovibrio reynosense LBG001 sp. nov. from a Mexico soil sample.</title>
        <authorList>
            <person name="Camilli A."/>
            <person name="Ajao Y."/>
            <person name="Guo X."/>
        </authorList>
    </citation>
    <scope>NUCLEOTIDE SEQUENCE</scope>
    <source>
        <strain evidence="1">LBG001</strain>
    </source>
</reference>